<keyword evidence="3" id="KW-1185">Reference proteome</keyword>
<dbReference type="InterPro" id="IPR027417">
    <property type="entry name" value="P-loop_NTPase"/>
</dbReference>
<evidence type="ECO:0000313" key="2">
    <source>
        <dbReference type="EMBL" id="TDS51265.1"/>
    </source>
</evidence>
<comment type="caution">
    <text evidence="2">The sequence shown here is derived from an EMBL/GenBank/DDBJ whole genome shotgun (WGS) entry which is preliminary data.</text>
</comment>
<dbReference type="EMBL" id="SOAG01000039">
    <property type="protein sequence ID" value="TDS51265.1"/>
    <property type="molecule type" value="Genomic_DNA"/>
</dbReference>
<dbReference type="InterPro" id="IPR038727">
    <property type="entry name" value="NadR/Ttd14_AAA_dom"/>
</dbReference>
<reference evidence="2 3" key="1">
    <citation type="submission" date="2019-03" db="EMBL/GenBank/DDBJ databases">
        <title>Genomic Encyclopedia of Archaeal and Bacterial Type Strains, Phase II (KMG-II): from individual species to whole genera.</title>
        <authorList>
            <person name="Goeker M."/>
        </authorList>
    </citation>
    <scope>NUCLEOTIDE SEQUENCE [LARGE SCALE GENOMIC DNA]</scope>
    <source>
        <strain evidence="2 3">DSM 28213</strain>
    </source>
</reference>
<organism evidence="2 3">
    <name type="scientific">Myroides indicus</name>
    <dbReference type="NCBI Taxonomy" id="1323422"/>
    <lineage>
        <taxon>Bacteria</taxon>
        <taxon>Pseudomonadati</taxon>
        <taxon>Bacteroidota</taxon>
        <taxon>Flavobacteriia</taxon>
        <taxon>Flavobacteriales</taxon>
        <taxon>Flavobacteriaceae</taxon>
        <taxon>Myroides</taxon>
    </lineage>
</organism>
<proteinExistence type="predicted"/>
<dbReference type="Proteomes" id="UP000295215">
    <property type="component" value="Unassembled WGS sequence"/>
</dbReference>
<accession>A0A4R7EMA8</accession>
<dbReference type="SUPFAM" id="SSF52540">
    <property type="entry name" value="P-loop containing nucleoside triphosphate hydrolases"/>
    <property type="match status" value="1"/>
</dbReference>
<feature type="domain" description="NadR/Ttd14 AAA" evidence="1">
    <location>
        <begin position="21"/>
        <end position="186"/>
    </location>
</feature>
<evidence type="ECO:0000259" key="1">
    <source>
        <dbReference type="Pfam" id="PF13521"/>
    </source>
</evidence>
<dbReference type="AlphaFoldDB" id="A0A4R7EMA8"/>
<evidence type="ECO:0000313" key="3">
    <source>
        <dbReference type="Proteomes" id="UP000295215"/>
    </source>
</evidence>
<protein>
    <submittedName>
        <fullName evidence="2">Putative ATPase</fullName>
    </submittedName>
</protein>
<dbReference type="Gene3D" id="3.40.50.300">
    <property type="entry name" value="P-loop containing nucleotide triphosphate hydrolases"/>
    <property type="match status" value="1"/>
</dbReference>
<dbReference type="Pfam" id="PF13521">
    <property type="entry name" value="AAA_28"/>
    <property type="match status" value="1"/>
</dbReference>
<gene>
    <name evidence="2" type="ORF">C8P70_13910</name>
</gene>
<sequence>MNKKHKEPTYTHFDREMNHFFVLTGGPGTGKTSLIEVLKQHGFQTVPEDARRIIQEQVAMKGDGLPWANKMHYANLMFEAALKSYAVQKSNGSTEPVFFDRGHLDSICYMKMEQLPLSKQVLEQARKYPYNKCVFILPPWKEIYITDAERKQSWEEVLFTHEQMKETYAEFNYTVIELPKTSLKNRLRFVMDFLNL</sequence>
<name>A0A4R7EMA8_9FLAO</name>
<dbReference type="RefSeq" id="WP_243832710.1">
    <property type="nucleotide sequence ID" value="NZ_SOAG01000039.1"/>
</dbReference>